<dbReference type="InterPro" id="IPR026847">
    <property type="entry name" value="VPS13"/>
</dbReference>
<evidence type="ECO:0000256" key="1">
    <source>
        <dbReference type="ARBA" id="ARBA00006545"/>
    </source>
</evidence>
<reference evidence="4" key="1">
    <citation type="submission" date="2020-07" db="EMBL/GenBank/DDBJ databases">
        <title>The High-quality genome of the commercially important snow crab, Chionoecetes opilio.</title>
        <authorList>
            <person name="Jeong J.-H."/>
            <person name="Ryu S."/>
        </authorList>
    </citation>
    <scope>NUCLEOTIDE SEQUENCE</scope>
    <source>
        <strain evidence="4">MADBK_172401_WGS</strain>
        <tissue evidence="4">Digestive gland</tissue>
    </source>
</reference>
<evidence type="ECO:0000259" key="3">
    <source>
        <dbReference type="Pfam" id="PF12624"/>
    </source>
</evidence>
<gene>
    <name evidence="4" type="primary">Vps13c_0</name>
    <name evidence="4" type="ORF">GWK47_005666</name>
</gene>
<protein>
    <submittedName>
        <fullName evidence="4">Vacuolar protein sorting-associated protein 13C</fullName>
    </submittedName>
</protein>
<evidence type="ECO:0000256" key="2">
    <source>
        <dbReference type="ARBA" id="ARBA00022448"/>
    </source>
</evidence>
<keyword evidence="2" id="KW-0813">Transport</keyword>
<keyword evidence="5" id="KW-1185">Reference proteome</keyword>
<evidence type="ECO:0000313" key="5">
    <source>
        <dbReference type="Proteomes" id="UP000770661"/>
    </source>
</evidence>
<accession>A0A8J4YHA9</accession>
<comment type="similarity">
    <text evidence="1">Belongs to the VPS13 family.</text>
</comment>
<dbReference type="OrthoDB" id="6373482at2759"/>
<evidence type="ECO:0000313" key="4">
    <source>
        <dbReference type="EMBL" id="KAG0723191.1"/>
    </source>
</evidence>
<dbReference type="AlphaFoldDB" id="A0A8J4YHA9"/>
<dbReference type="Proteomes" id="UP000770661">
    <property type="component" value="Unassembled WGS sequence"/>
</dbReference>
<dbReference type="GO" id="GO:0045053">
    <property type="term" value="P:protein retention in Golgi apparatus"/>
    <property type="evidence" value="ECO:0007669"/>
    <property type="project" value="TreeGrafter"/>
</dbReference>
<dbReference type="InterPro" id="IPR026854">
    <property type="entry name" value="VPS13_N"/>
</dbReference>
<dbReference type="PANTHER" id="PTHR16166:SF93">
    <property type="entry name" value="INTERMEMBRANE LIPID TRANSFER PROTEIN VPS13"/>
    <property type="match status" value="1"/>
</dbReference>
<name>A0A8J4YHA9_CHIOP</name>
<comment type="caution">
    <text evidence="4">The sequence shown here is derived from an EMBL/GenBank/DDBJ whole genome shotgun (WGS) entry which is preliminary data.</text>
</comment>
<dbReference type="Pfam" id="PF12624">
    <property type="entry name" value="VPS13_N"/>
    <property type="match status" value="1"/>
</dbReference>
<sequence>MNNPNRVKVTSFRAIKISKQWNNPNRVKVRSFRAIKISKQWNNPNPNPRWLYAYNCQLENIRRVQRNWSWACMQEHRGRVRRYKAAYKAKLENKLNAGLTKDIEECERILDVINITLVRRQAEMEVQREGRLRKQEKQKKGWFSGWFFGGGEESDQDDQDDGNLAMKLKSAMTEEEKQKLHDAIGYSDGGPPPSYPEDFVDILMKFLLKHLTVTVTDESVGGACVLQIKLEHVTSAVENRSGATALRVKSSVQSFIVEGYAVNGSLPRLVSSEIATGGAPLLAVMFETNPLDKSCDQRVKVLAQPLQIMYHAHTIIQITDLFAPPKDISLQQLQATALSQLEVVKERSVTGLQAAIDNHSILDLDLSFAASHIIIPENGLYAEYVYLSVQ</sequence>
<feature type="domain" description="Chorein N-terminal" evidence="3">
    <location>
        <begin position="29"/>
        <end position="379"/>
    </location>
</feature>
<organism evidence="4 5">
    <name type="scientific">Chionoecetes opilio</name>
    <name type="common">Atlantic snow crab</name>
    <name type="synonym">Cancer opilio</name>
    <dbReference type="NCBI Taxonomy" id="41210"/>
    <lineage>
        <taxon>Eukaryota</taxon>
        <taxon>Metazoa</taxon>
        <taxon>Ecdysozoa</taxon>
        <taxon>Arthropoda</taxon>
        <taxon>Crustacea</taxon>
        <taxon>Multicrustacea</taxon>
        <taxon>Malacostraca</taxon>
        <taxon>Eumalacostraca</taxon>
        <taxon>Eucarida</taxon>
        <taxon>Decapoda</taxon>
        <taxon>Pleocyemata</taxon>
        <taxon>Brachyura</taxon>
        <taxon>Eubrachyura</taxon>
        <taxon>Majoidea</taxon>
        <taxon>Majidae</taxon>
        <taxon>Chionoecetes</taxon>
    </lineage>
</organism>
<dbReference type="PANTHER" id="PTHR16166">
    <property type="entry name" value="VACUOLAR PROTEIN SORTING-ASSOCIATED PROTEIN VPS13"/>
    <property type="match status" value="1"/>
</dbReference>
<proteinExistence type="inferred from homology"/>
<dbReference type="EMBL" id="JACEEZ010008559">
    <property type="protein sequence ID" value="KAG0723191.1"/>
    <property type="molecule type" value="Genomic_DNA"/>
</dbReference>
<dbReference type="GO" id="GO:0006623">
    <property type="term" value="P:protein targeting to vacuole"/>
    <property type="evidence" value="ECO:0007669"/>
    <property type="project" value="TreeGrafter"/>
</dbReference>